<dbReference type="Gene3D" id="1.25.40.10">
    <property type="entry name" value="Tetratricopeptide repeat domain"/>
    <property type="match status" value="2"/>
</dbReference>
<feature type="non-terminal residue" evidence="1">
    <location>
        <position position="342"/>
    </location>
</feature>
<dbReference type="PANTHER" id="PTHR11102:SF160">
    <property type="entry name" value="ERAD-ASSOCIATED E3 UBIQUITIN-PROTEIN LIGASE COMPONENT HRD3"/>
    <property type="match status" value="1"/>
</dbReference>
<comment type="caution">
    <text evidence="1">The sequence shown here is derived from an EMBL/GenBank/DDBJ whole genome shotgun (WGS) entry which is preliminary data.</text>
</comment>
<dbReference type="EMBL" id="CABFUZ020000073">
    <property type="protein sequence ID" value="VVM04926.1"/>
    <property type="molecule type" value="Genomic_DNA"/>
</dbReference>
<dbReference type="Proteomes" id="UP000381693">
    <property type="component" value="Unassembled WGS sequence"/>
</dbReference>
<sequence length="342" mass="37374">MNLALLYDRGLGIRKDRLQAARWYEREAEQGVEQAQWRLGTLLLRYGGVPCNPGKGLCWLRRAAEAGPSELRYGIGGIYEYGWALWSRREQAPFWAGRGTGRPPPPLGFPFSELELRPDSSEARRWYRLATENSHAEAGYRLGLFLEEGLGGASDPAAAALWYRRAAESGAADAQYRLGRLYEQGLGVARELPAAVRWYEEAARKSQPAAARSLGKLFLQRRGGKPDSKAAAAWLLRAAKGGMRKARSSWAFAITMGGECLEISFAPPASTAGRQWDGERWRQTTWAYCTVRGKGSRRMTARLPAGSGGPPAPGSVSGSLIWATSMPWDGGWAATCGRPPAG</sequence>
<evidence type="ECO:0000313" key="2">
    <source>
        <dbReference type="Proteomes" id="UP000381693"/>
    </source>
</evidence>
<protein>
    <submittedName>
        <fullName evidence="1">Partial Secretory immunoglobulin A-binding protein EsiB</fullName>
    </submittedName>
</protein>
<accession>A0A5E6MHF1</accession>
<dbReference type="Pfam" id="PF08238">
    <property type="entry name" value="Sel1"/>
    <property type="match status" value="6"/>
</dbReference>
<gene>
    <name evidence="1" type="primary">esiB</name>
    <name evidence="1" type="ORF">MAMC_00304</name>
</gene>
<organism evidence="1 2">
    <name type="scientific">Methylacidimicrobium cyclopophantes</name>
    <dbReference type="NCBI Taxonomy" id="1041766"/>
    <lineage>
        <taxon>Bacteria</taxon>
        <taxon>Pseudomonadati</taxon>
        <taxon>Verrucomicrobiota</taxon>
        <taxon>Methylacidimicrobium</taxon>
    </lineage>
</organism>
<dbReference type="AlphaFoldDB" id="A0A5E6MHF1"/>
<dbReference type="InterPro" id="IPR011990">
    <property type="entry name" value="TPR-like_helical_dom_sf"/>
</dbReference>
<evidence type="ECO:0000313" key="1">
    <source>
        <dbReference type="EMBL" id="VVM04926.1"/>
    </source>
</evidence>
<dbReference type="InterPro" id="IPR050767">
    <property type="entry name" value="Sel1_AlgK"/>
</dbReference>
<keyword evidence="2" id="KW-1185">Reference proteome</keyword>
<name>A0A5E6MHF1_9BACT</name>
<dbReference type="PANTHER" id="PTHR11102">
    <property type="entry name" value="SEL-1-LIKE PROTEIN"/>
    <property type="match status" value="1"/>
</dbReference>
<reference evidence="1" key="1">
    <citation type="submission" date="2019-09" db="EMBL/GenBank/DDBJ databases">
        <authorList>
            <person name="Cremers G."/>
        </authorList>
    </citation>
    <scope>NUCLEOTIDE SEQUENCE [LARGE SCALE GENOMIC DNA]</scope>
    <source>
        <strain evidence="1">3B</strain>
    </source>
</reference>
<proteinExistence type="predicted"/>
<dbReference type="InterPro" id="IPR006597">
    <property type="entry name" value="Sel1-like"/>
</dbReference>
<dbReference type="SMART" id="SM00671">
    <property type="entry name" value="SEL1"/>
    <property type="match status" value="5"/>
</dbReference>
<dbReference type="SUPFAM" id="SSF81901">
    <property type="entry name" value="HCP-like"/>
    <property type="match status" value="2"/>
</dbReference>